<protein>
    <submittedName>
        <fullName evidence="3">Integrase core domain protein</fullName>
    </submittedName>
</protein>
<evidence type="ECO:0000259" key="2">
    <source>
        <dbReference type="PROSITE" id="PS50994"/>
    </source>
</evidence>
<reference evidence="3 4" key="1">
    <citation type="journal article" date="2018" name="Environ. Microbiol.">
        <title>Novel energy conservation strategies and behaviour of Pelotomaculum schinkii driving syntrophic propionate catabolism.</title>
        <authorList>
            <person name="Hidalgo-Ahumada C.A.P."/>
            <person name="Nobu M.K."/>
            <person name="Narihiro T."/>
            <person name="Tamaki H."/>
            <person name="Liu W.T."/>
            <person name="Kamagata Y."/>
            <person name="Stams A.J.M."/>
            <person name="Imachi H."/>
            <person name="Sousa D.Z."/>
        </authorList>
    </citation>
    <scope>NUCLEOTIDE SEQUENCE [LARGE SCALE GENOMIC DNA]</scope>
    <source>
        <strain evidence="3 4">HH</strain>
    </source>
</reference>
<dbReference type="Gene3D" id="3.30.420.10">
    <property type="entry name" value="Ribonuclease H-like superfamily/Ribonuclease H"/>
    <property type="match status" value="1"/>
</dbReference>
<dbReference type="InterPro" id="IPR012337">
    <property type="entry name" value="RNaseH-like_sf"/>
</dbReference>
<dbReference type="SUPFAM" id="SSF53098">
    <property type="entry name" value="Ribonuclease H-like"/>
    <property type="match status" value="1"/>
</dbReference>
<evidence type="ECO:0000313" key="4">
    <source>
        <dbReference type="Proteomes" id="UP000298324"/>
    </source>
</evidence>
<evidence type="ECO:0000313" key="3">
    <source>
        <dbReference type="EMBL" id="TEB04853.1"/>
    </source>
</evidence>
<feature type="domain" description="Integrase catalytic" evidence="2">
    <location>
        <begin position="130"/>
        <end position="324"/>
    </location>
</feature>
<evidence type="ECO:0000256" key="1">
    <source>
        <dbReference type="ARBA" id="ARBA00009277"/>
    </source>
</evidence>
<dbReference type="NCBIfam" id="NF033546">
    <property type="entry name" value="transpos_IS21"/>
    <property type="match status" value="1"/>
</dbReference>
<organism evidence="3 4">
    <name type="scientific">Pelotomaculum schinkii</name>
    <dbReference type="NCBI Taxonomy" id="78350"/>
    <lineage>
        <taxon>Bacteria</taxon>
        <taxon>Bacillati</taxon>
        <taxon>Bacillota</taxon>
        <taxon>Clostridia</taxon>
        <taxon>Eubacteriales</taxon>
        <taxon>Desulfotomaculaceae</taxon>
        <taxon>Pelotomaculum</taxon>
    </lineage>
</organism>
<dbReference type="GO" id="GO:0015074">
    <property type="term" value="P:DNA integration"/>
    <property type="evidence" value="ECO:0007669"/>
    <property type="project" value="InterPro"/>
</dbReference>
<accession>A0A4Y7R832</accession>
<dbReference type="InterPro" id="IPR054353">
    <property type="entry name" value="IstA-like_C"/>
</dbReference>
<sequence>MTSYKEILRLHSLGINNSRIASGCGCSRTTVINVLQRAKDQGLSWQTVAEMSDKELSQRLFSSESAKPAYKMPNYDYIHREMAKSGVTLTLLWLEYCDQCRESGQVPYKSTQFNKYYADYVKSTKATMHIHRKPGEIMEVDWAGQTARIIDTDTGEIIQAYVFVAALPYSGYAYVEAFLSQNQESWITAHINAYRFFGGITRIMVPDNLKTGVEKVTKGEAVINKTYQEMAEHYGTAVIPCRVRAPKDKPTVEGSVGIISTWILAALRNQQFLSLRELNAAIREKLMVFLEKPFQKKNGSRATLFDEEKPFLLPLPLKPFELATWKIATVQYNYHISVETQKYSVPFEYIKQKVDVRITRNVIEVFFQGNRICSHPRLYGRSNQYSTLEAHMPPDHQKYVSWNGDRFKSWAAKIGENTSAVINLFLGSHKVEQQGYKACMALLKLADKYSVERLESACTKALSYTVQPSLKSVQAILKSGQDKLPKETPGHSSLNSLRLSLNISAFLRFSLFIRIAYLLLFTSMCNYG</sequence>
<dbReference type="RefSeq" id="WP_190259155.1">
    <property type="nucleotide sequence ID" value="NZ_QFGA01000003.1"/>
</dbReference>
<dbReference type="InterPro" id="IPR001584">
    <property type="entry name" value="Integrase_cat-core"/>
</dbReference>
<comment type="similarity">
    <text evidence="1">Belongs to the transposase IS21/IS408/IS1162 family.</text>
</comment>
<keyword evidence="4" id="KW-1185">Reference proteome</keyword>
<dbReference type="PROSITE" id="PS50994">
    <property type="entry name" value="INTEGRASE"/>
    <property type="match status" value="1"/>
</dbReference>
<gene>
    <name evidence="3" type="ORF">Psch_03615</name>
</gene>
<dbReference type="Pfam" id="PF22483">
    <property type="entry name" value="Mu-transpos_C_2"/>
    <property type="match status" value="1"/>
</dbReference>
<dbReference type="EMBL" id="QFGA01000003">
    <property type="protein sequence ID" value="TEB04853.1"/>
    <property type="molecule type" value="Genomic_DNA"/>
</dbReference>
<dbReference type="InterPro" id="IPR036397">
    <property type="entry name" value="RNaseH_sf"/>
</dbReference>
<name>A0A4Y7R832_9FIRM</name>
<dbReference type="PANTHER" id="PTHR35004">
    <property type="entry name" value="TRANSPOSASE RV3428C-RELATED"/>
    <property type="match status" value="1"/>
</dbReference>
<proteinExistence type="inferred from homology"/>
<dbReference type="PANTHER" id="PTHR35004:SF8">
    <property type="entry name" value="TRANSPOSASE RV3428C-RELATED"/>
    <property type="match status" value="1"/>
</dbReference>
<dbReference type="Proteomes" id="UP000298324">
    <property type="component" value="Unassembled WGS sequence"/>
</dbReference>
<dbReference type="AlphaFoldDB" id="A0A4Y7R832"/>
<dbReference type="GO" id="GO:0003676">
    <property type="term" value="F:nucleic acid binding"/>
    <property type="evidence" value="ECO:0007669"/>
    <property type="project" value="InterPro"/>
</dbReference>
<comment type="caution">
    <text evidence="3">The sequence shown here is derived from an EMBL/GenBank/DDBJ whole genome shotgun (WGS) entry which is preliminary data.</text>
</comment>